<reference evidence="2 3" key="1">
    <citation type="submission" date="2020-08" db="EMBL/GenBank/DDBJ databases">
        <title>Croceimicrobium hydrocarbonivorans gen. nov., sp. nov., a novel marine bacterium isolated from a bacterial consortium that degrades polyethylene terephthalate.</title>
        <authorList>
            <person name="Liu R."/>
        </authorList>
    </citation>
    <scope>NUCLEOTIDE SEQUENCE [LARGE SCALE GENOMIC DNA]</scope>
    <source>
        <strain evidence="2 3">A20-9</strain>
    </source>
</reference>
<evidence type="ECO:0000313" key="2">
    <source>
        <dbReference type="EMBL" id="QNR25840.1"/>
    </source>
</evidence>
<protein>
    <submittedName>
        <fullName evidence="2">Uncharacterized protein</fullName>
    </submittedName>
</protein>
<dbReference type="RefSeq" id="WP_210760365.1">
    <property type="nucleotide sequence ID" value="NZ_CP060139.1"/>
</dbReference>
<dbReference type="AlphaFoldDB" id="A0A7H0VJE2"/>
<keyword evidence="1" id="KW-0812">Transmembrane</keyword>
<keyword evidence="1" id="KW-0472">Membrane</keyword>
<accession>A0A7H0VJE2</accession>
<dbReference type="EMBL" id="CP060139">
    <property type="protein sequence ID" value="QNR25840.1"/>
    <property type="molecule type" value="Genomic_DNA"/>
</dbReference>
<gene>
    <name evidence="2" type="ORF">H4K34_08340</name>
</gene>
<feature type="transmembrane region" description="Helical" evidence="1">
    <location>
        <begin position="68"/>
        <end position="91"/>
    </location>
</feature>
<organism evidence="2 3">
    <name type="scientific">Croceimicrobium hydrocarbonivorans</name>
    <dbReference type="NCBI Taxonomy" id="2761580"/>
    <lineage>
        <taxon>Bacteria</taxon>
        <taxon>Pseudomonadati</taxon>
        <taxon>Bacteroidota</taxon>
        <taxon>Flavobacteriia</taxon>
        <taxon>Flavobacteriales</taxon>
        <taxon>Owenweeksiaceae</taxon>
        <taxon>Croceimicrobium</taxon>
    </lineage>
</organism>
<sequence length="93" mass="11215">MKKETYARKPRKIFKHLKNIYGDKLDKFDHHHKQTELNSQEFSDEDRKALQAKLKQKSKAESRHKLRLLLLSVVLMILGLAGFVWLFRLYFSW</sequence>
<dbReference type="KEGG" id="chyd:H4K34_08340"/>
<keyword evidence="3" id="KW-1185">Reference proteome</keyword>
<dbReference type="Proteomes" id="UP000516305">
    <property type="component" value="Chromosome"/>
</dbReference>
<evidence type="ECO:0000313" key="3">
    <source>
        <dbReference type="Proteomes" id="UP000516305"/>
    </source>
</evidence>
<evidence type="ECO:0000256" key="1">
    <source>
        <dbReference type="SAM" id="Phobius"/>
    </source>
</evidence>
<proteinExistence type="predicted"/>
<name>A0A7H0VJE2_9FLAO</name>
<keyword evidence="1" id="KW-1133">Transmembrane helix</keyword>